<evidence type="ECO:0000313" key="5">
    <source>
        <dbReference type="Proteomes" id="UP001141259"/>
    </source>
</evidence>
<dbReference type="GO" id="GO:0031956">
    <property type="term" value="F:medium-chain fatty acid-CoA ligase activity"/>
    <property type="evidence" value="ECO:0007669"/>
    <property type="project" value="TreeGrafter"/>
</dbReference>
<comment type="similarity">
    <text evidence="1">Belongs to the ATP-dependent AMP-binding enzyme family.</text>
</comment>
<evidence type="ECO:0000256" key="1">
    <source>
        <dbReference type="ARBA" id="ARBA00006432"/>
    </source>
</evidence>
<evidence type="ECO:0000256" key="2">
    <source>
        <dbReference type="SAM" id="MobiDB-lite"/>
    </source>
</evidence>
<dbReference type="GO" id="GO:0006631">
    <property type="term" value="P:fatty acid metabolic process"/>
    <property type="evidence" value="ECO:0007669"/>
    <property type="project" value="TreeGrafter"/>
</dbReference>
<dbReference type="AlphaFoldDB" id="A0A9X3AG61"/>
<dbReference type="Proteomes" id="UP001141259">
    <property type="component" value="Unassembled WGS sequence"/>
</dbReference>
<feature type="region of interest" description="Disordered" evidence="2">
    <location>
        <begin position="147"/>
        <end position="169"/>
    </location>
</feature>
<dbReference type="InterPro" id="IPR020845">
    <property type="entry name" value="AMP-binding_CS"/>
</dbReference>
<feature type="domain" description="AMP-dependent synthetase/ligase" evidence="3">
    <location>
        <begin position="12"/>
        <end position="368"/>
    </location>
</feature>
<evidence type="ECO:0000313" key="4">
    <source>
        <dbReference type="EMBL" id="MCS7479191.1"/>
    </source>
</evidence>
<dbReference type="PROSITE" id="PS00455">
    <property type="entry name" value="AMP_BINDING"/>
    <property type="match status" value="1"/>
</dbReference>
<dbReference type="PANTHER" id="PTHR43201:SF8">
    <property type="entry name" value="ACYL-COA SYNTHETASE FAMILY MEMBER 3"/>
    <property type="match status" value="1"/>
</dbReference>
<sequence>MRPHDMGTLFHEVAARRTHTTVVLDRPFDIAPDRGTRFTVPQLADLVEEAAGWLHAAGACPGERVAVVKRNHYDYDLLACAAIRLGAVPALLSGHLSDDALETLLKRLEPAVLVTDRPVPAHHARRVLSLDVPGEGELTLDDVRGTRAPAPRRRHDDDPLVVNHTSGTTGTPKLVVHTTSTIVNRLARFEALRIPVVGTRRDDVVANASSYSHGRTFCWTGSVFCLAPRKIVLLSDPASAGEVLTAHPPTTVEALPSAYVRWRPLAHQADNPFRNVRLFVSTYDAVHPPVVRALLHASRRRRPLWMQGWGQTETGPLTFRFLTRAAVDRANHARDLGRPLPGRTRLQVVDPVTFQPVPRGRPGLVLARTGARCTAYVGEQDRWHDKETGGWWNTGDLGVLTRGGTVLLLDREVDTVPGLSCLKTEDVIENRLPEVLECIVLGAPGSPPLPVVVTADGHLDPLRWRSAITDLPVLAPPHVTTWDELPRTGTGKVRRLELLTRLIGHADTHGTGRWT</sequence>
<name>A0A9X3AG61_9PSEU</name>
<dbReference type="InterPro" id="IPR042099">
    <property type="entry name" value="ANL_N_sf"/>
</dbReference>
<accession>A0A9X3AG61</accession>
<evidence type="ECO:0000259" key="3">
    <source>
        <dbReference type="Pfam" id="PF00501"/>
    </source>
</evidence>
<dbReference type="SUPFAM" id="SSF56801">
    <property type="entry name" value="Acetyl-CoA synthetase-like"/>
    <property type="match status" value="1"/>
</dbReference>
<dbReference type="InterPro" id="IPR000873">
    <property type="entry name" value="AMP-dep_synth/lig_dom"/>
</dbReference>
<keyword evidence="5" id="KW-1185">Reference proteome</keyword>
<dbReference type="PANTHER" id="PTHR43201">
    <property type="entry name" value="ACYL-COA SYNTHETASE"/>
    <property type="match status" value="1"/>
</dbReference>
<dbReference type="Gene3D" id="3.40.50.12780">
    <property type="entry name" value="N-terminal domain of ligase-like"/>
    <property type="match status" value="1"/>
</dbReference>
<dbReference type="EMBL" id="JANYMP010000009">
    <property type="protein sequence ID" value="MCS7479191.1"/>
    <property type="molecule type" value="Genomic_DNA"/>
</dbReference>
<reference evidence="4" key="1">
    <citation type="submission" date="2022-08" db="EMBL/GenBank/DDBJ databases">
        <authorList>
            <person name="Tistechok S."/>
            <person name="Samborskyy M."/>
            <person name="Roman I."/>
        </authorList>
    </citation>
    <scope>NUCLEOTIDE SEQUENCE</scope>
    <source>
        <strain evidence="4">DSM 103496</strain>
    </source>
</reference>
<keyword evidence="4" id="KW-0436">Ligase</keyword>
<organism evidence="4 5">
    <name type="scientific">Umezawaea endophytica</name>
    <dbReference type="NCBI Taxonomy" id="1654476"/>
    <lineage>
        <taxon>Bacteria</taxon>
        <taxon>Bacillati</taxon>
        <taxon>Actinomycetota</taxon>
        <taxon>Actinomycetes</taxon>
        <taxon>Pseudonocardiales</taxon>
        <taxon>Pseudonocardiaceae</taxon>
        <taxon>Umezawaea</taxon>
    </lineage>
</organism>
<protein>
    <submittedName>
        <fullName evidence="4">Acyl--CoA ligase</fullName>
    </submittedName>
</protein>
<comment type="caution">
    <text evidence="4">The sequence shown here is derived from an EMBL/GenBank/DDBJ whole genome shotgun (WGS) entry which is preliminary data.</text>
</comment>
<gene>
    <name evidence="4" type="ORF">NZH93_20210</name>
</gene>
<dbReference type="RefSeq" id="WP_259624697.1">
    <property type="nucleotide sequence ID" value="NZ_JANYMP010000009.1"/>
</dbReference>
<proteinExistence type="inferred from homology"/>
<dbReference type="Pfam" id="PF00501">
    <property type="entry name" value="AMP-binding"/>
    <property type="match status" value="1"/>
</dbReference>